<sequence length="176" mass="19777">MKSILLLALLCLASFRPEVFAWGSSNHRIRSAPLRRTKTLSNHHRASRTSFSSCTQIKLKFIDSSDEESAPRLILSPEEDDAIRSVAKSLSSDDTYGVGWFDRPEAWATAKQDFPVLQPYEDADLRDAYLKQKPKILVVFTDTPLGPFLFINLIVKFSGFTWCDTPFGQASACLSK</sequence>
<dbReference type="Proteomes" id="UP001295423">
    <property type="component" value="Unassembled WGS sequence"/>
</dbReference>
<accession>A0AAD2CW81</accession>
<feature type="signal peptide" evidence="1">
    <location>
        <begin position="1"/>
        <end position="21"/>
    </location>
</feature>
<name>A0AAD2CW81_9STRA</name>
<comment type="caution">
    <text evidence="2">The sequence shown here is derived from an EMBL/GenBank/DDBJ whole genome shotgun (WGS) entry which is preliminary data.</text>
</comment>
<proteinExistence type="predicted"/>
<gene>
    <name evidence="2" type="ORF">CYCCA115_LOCUS6339</name>
</gene>
<organism evidence="2 3">
    <name type="scientific">Cylindrotheca closterium</name>
    <dbReference type="NCBI Taxonomy" id="2856"/>
    <lineage>
        <taxon>Eukaryota</taxon>
        <taxon>Sar</taxon>
        <taxon>Stramenopiles</taxon>
        <taxon>Ochrophyta</taxon>
        <taxon>Bacillariophyta</taxon>
        <taxon>Bacillariophyceae</taxon>
        <taxon>Bacillariophycidae</taxon>
        <taxon>Bacillariales</taxon>
        <taxon>Bacillariaceae</taxon>
        <taxon>Cylindrotheca</taxon>
    </lineage>
</organism>
<evidence type="ECO:0000256" key="1">
    <source>
        <dbReference type="SAM" id="SignalP"/>
    </source>
</evidence>
<evidence type="ECO:0000313" key="3">
    <source>
        <dbReference type="Proteomes" id="UP001295423"/>
    </source>
</evidence>
<feature type="chain" id="PRO_5042028805" evidence="1">
    <location>
        <begin position="22"/>
        <end position="176"/>
    </location>
</feature>
<keyword evidence="1" id="KW-0732">Signal</keyword>
<protein>
    <submittedName>
        <fullName evidence="2">Uncharacterized protein</fullName>
    </submittedName>
</protein>
<evidence type="ECO:0000313" key="2">
    <source>
        <dbReference type="EMBL" id="CAJ1938930.1"/>
    </source>
</evidence>
<reference evidence="2" key="1">
    <citation type="submission" date="2023-08" db="EMBL/GenBank/DDBJ databases">
        <authorList>
            <person name="Audoor S."/>
            <person name="Bilcke G."/>
        </authorList>
    </citation>
    <scope>NUCLEOTIDE SEQUENCE</scope>
</reference>
<keyword evidence="3" id="KW-1185">Reference proteome</keyword>
<dbReference type="AlphaFoldDB" id="A0AAD2CW81"/>
<dbReference type="EMBL" id="CAKOGP040000779">
    <property type="protein sequence ID" value="CAJ1938930.1"/>
    <property type="molecule type" value="Genomic_DNA"/>
</dbReference>